<dbReference type="PANTHER" id="PTHR34401">
    <property type="entry name" value="PROTEIN CBG12388-RELATED"/>
    <property type="match status" value="1"/>
</dbReference>
<dbReference type="OrthoDB" id="5833681at2759"/>
<name>A0A0N4UK79_DRAME</name>
<sequence>MKNILSTGRKFFKCVQQCTTKTSCVSKLKCGLDLPSDTVLVQTGKQCAISSGVNTAVVQQMCNCAVNAGIRQLQSVCPRLIVS</sequence>
<evidence type="ECO:0000313" key="4">
    <source>
        <dbReference type="WBParaSite" id="DME_0000810801-mRNA-1"/>
    </source>
</evidence>
<dbReference type="PANTHER" id="PTHR34401:SF3">
    <property type="entry name" value="DB DOMAIN-CONTAINING PROTEIN"/>
    <property type="match status" value="1"/>
</dbReference>
<evidence type="ECO:0000313" key="3">
    <source>
        <dbReference type="Proteomes" id="UP000274756"/>
    </source>
</evidence>
<gene>
    <name evidence="1" type="ORF">DME_LOCUS10244</name>
</gene>
<evidence type="ECO:0000313" key="1">
    <source>
        <dbReference type="EMBL" id="VDN60271.1"/>
    </source>
</evidence>
<accession>A0A0N4UK79</accession>
<protein>
    <submittedName>
        <fullName evidence="4">CFEM domain-containing protein</fullName>
    </submittedName>
</protein>
<proteinExistence type="predicted"/>
<reference evidence="1 3" key="2">
    <citation type="submission" date="2018-11" db="EMBL/GenBank/DDBJ databases">
        <authorList>
            <consortium name="Pathogen Informatics"/>
        </authorList>
    </citation>
    <scope>NUCLEOTIDE SEQUENCE [LARGE SCALE GENOMIC DNA]</scope>
</reference>
<reference evidence="4" key="1">
    <citation type="submission" date="2017-02" db="UniProtKB">
        <authorList>
            <consortium name="WormBaseParasite"/>
        </authorList>
    </citation>
    <scope>IDENTIFICATION</scope>
</reference>
<dbReference type="STRING" id="318479.A0A0N4UK79"/>
<dbReference type="Proteomes" id="UP000274756">
    <property type="component" value="Unassembled WGS sequence"/>
</dbReference>
<organism evidence="2 4">
    <name type="scientific">Dracunculus medinensis</name>
    <name type="common">Guinea worm</name>
    <dbReference type="NCBI Taxonomy" id="318479"/>
    <lineage>
        <taxon>Eukaryota</taxon>
        <taxon>Metazoa</taxon>
        <taxon>Ecdysozoa</taxon>
        <taxon>Nematoda</taxon>
        <taxon>Chromadorea</taxon>
        <taxon>Rhabditida</taxon>
        <taxon>Spirurina</taxon>
        <taxon>Dracunculoidea</taxon>
        <taxon>Dracunculidae</taxon>
        <taxon>Dracunculus</taxon>
    </lineage>
</organism>
<dbReference type="EMBL" id="UYYG01001208">
    <property type="protein sequence ID" value="VDN60271.1"/>
    <property type="molecule type" value="Genomic_DNA"/>
</dbReference>
<dbReference type="AlphaFoldDB" id="A0A0N4UK79"/>
<keyword evidence="3" id="KW-1185">Reference proteome</keyword>
<evidence type="ECO:0000313" key="2">
    <source>
        <dbReference type="Proteomes" id="UP000038040"/>
    </source>
</evidence>
<dbReference type="WBParaSite" id="DME_0000810801-mRNA-1">
    <property type="protein sequence ID" value="DME_0000810801-mRNA-1"/>
    <property type="gene ID" value="DME_0000810801"/>
</dbReference>
<dbReference type="Proteomes" id="UP000038040">
    <property type="component" value="Unplaced"/>
</dbReference>